<dbReference type="GO" id="GO:0033499">
    <property type="term" value="P:galactose catabolic process via UDP-galactose, Leloir pathway"/>
    <property type="evidence" value="ECO:0007669"/>
    <property type="project" value="TreeGrafter"/>
</dbReference>
<dbReference type="InterPro" id="IPR014718">
    <property type="entry name" value="GH-type_carb-bd"/>
</dbReference>
<feature type="binding site" evidence="8">
    <location>
        <begin position="79"/>
        <end position="80"/>
    </location>
    <ligand>
        <name>beta-D-galactose</name>
        <dbReference type="ChEBI" id="CHEBI:27667"/>
    </ligand>
</feature>
<dbReference type="CDD" id="cd09019">
    <property type="entry name" value="galactose_mutarotase_like"/>
    <property type="match status" value="1"/>
</dbReference>
<evidence type="ECO:0000256" key="4">
    <source>
        <dbReference type="ARBA" id="ARBA00023277"/>
    </source>
</evidence>
<dbReference type="InterPro" id="IPR011013">
    <property type="entry name" value="Gal_mutarotase_sf_dom"/>
</dbReference>
<evidence type="ECO:0000256" key="3">
    <source>
        <dbReference type="ARBA" id="ARBA00023235"/>
    </source>
</evidence>
<dbReference type="GO" id="GO:0006006">
    <property type="term" value="P:glucose metabolic process"/>
    <property type="evidence" value="ECO:0007669"/>
    <property type="project" value="TreeGrafter"/>
</dbReference>
<dbReference type="PIRSF" id="PIRSF005096">
    <property type="entry name" value="GALM"/>
    <property type="match status" value="1"/>
</dbReference>
<comment type="similarity">
    <text evidence="2 5">Belongs to the aldose epimerase family.</text>
</comment>
<dbReference type="RefSeq" id="WP_132966312.1">
    <property type="nucleotide sequence ID" value="NZ_LEKL01000009.1"/>
</dbReference>
<dbReference type="InterPro" id="IPR008183">
    <property type="entry name" value="Aldose_1/G6P_1-epimerase"/>
</dbReference>
<gene>
    <name evidence="9" type="ORF">EDC16_104178</name>
    <name evidence="10" type="ORF">FHQ21_10420</name>
</gene>
<accession>A0A4R3YAF4</accession>
<dbReference type="GO" id="GO:0004034">
    <property type="term" value="F:aldose 1-epimerase activity"/>
    <property type="evidence" value="ECO:0007669"/>
    <property type="project" value="UniProtKB-EC"/>
</dbReference>
<reference evidence="10 12" key="2">
    <citation type="submission" date="2019-05" db="EMBL/GenBank/DDBJ databases">
        <title>Pasteurellaceae isolates from reptiles.</title>
        <authorList>
            <person name="Bojesen A.M."/>
            <person name="Lund E."/>
        </authorList>
    </citation>
    <scope>NUCLEOTIDE SEQUENCE [LARGE SCALE GENOMIC DNA]</scope>
    <source>
        <strain evidence="10 12">ELNT2x</strain>
    </source>
</reference>
<dbReference type="AlphaFoldDB" id="A0A4R3YAF4"/>
<dbReference type="EC" id="5.1.3.3" evidence="5"/>
<dbReference type="PANTHER" id="PTHR10091:SF0">
    <property type="entry name" value="GALACTOSE MUTAROTASE"/>
    <property type="match status" value="1"/>
</dbReference>
<proteinExistence type="inferred from homology"/>
<feature type="active site" description="Proton acceptor" evidence="6">
    <location>
        <position position="316"/>
    </location>
</feature>
<dbReference type="SUPFAM" id="SSF74650">
    <property type="entry name" value="Galactose mutarotase-like"/>
    <property type="match status" value="1"/>
</dbReference>
<dbReference type="UniPathway" id="UPA00242"/>
<organism evidence="9 11">
    <name type="scientific">Testudinibacter aquarius</name>
    <dbReference type="NCBI Taxonomy" id="1524974"/>
    <lineage>
        <taxon>Bacteria</taxon>
        <taxon>Pseudomonadati</taxon>
        <taxon>Pseudomonadota</taxon>
        <taxon>Gammaproteobacteria</taxon>
        <taxon>Pasteurellales</taxon>
        <taxon>Pasteurellaceae</taxon>
        <taxon>Testudinibacter</taxon>
    </lineage>
</organism>
<dbReference type="PANTHER" id="PTHR10091">
    <property type="entry name" value="ALDOSE-1-EPIMERASE"/>
    <property type="match status" value="1"/>
</dbReference>
<protein>
    <recommendedName>
        <fullName evidence="5">Aldose 1-epimerase</fullName>
        <ecNumber evidence="5">5.1.3.3</ecNumber>
    </recommendedName>
</protein>
<evidence type="ECO:0000256" key="8">
    <source>
        <dbReference type="PIRSR" id="PIRSR005096-3"/>
    </source>
</evidence>
<evidence type="ECO:0000313" key="9">
    <source>
        <dbReference type="EMBL" id="TCV87988.1"/>
    </source>
</evidence>
<dbReference type="Gene3D" id="2.70.98.10">
    <property type="match status" value="1"/>
</dbReference>
<dbReference type="InterPro" id="IPR047215">
    <property type="entry name" value="Galactose_mutarotase-like"/>
</dbReference>
<dbReference type="GO" id="GO:0030246">
    <property type="term" value="F:carbohydrate binding"/>
    <property type="evidence" value="ECO:0007669"/>
    <property type="project" value="InterPro"/>
</dbReference>
<keyword evidence="12" id="KW-1185">Reference proteome</keyword>
<feature type="binding site" evidence="7">
    <location>
        <position position="248"/>
    </location>
    <ligand>
        <name>beta-D-galactose</name>
        <dbReference type="ChEBI" id="CHEBI:27667"/>
    </ligand>
</feature>
<dbReference type="EMBL" id="SMCP01000004">
    <property type="protein sequence ID" value="TCV87988.1"/>
    <property type="molecule type" value="Genomic_DNA"/>
</dbReference>
<evidence type="ECO:0000313" key="12">
    <source>
        <dbReference type="Proteomes" id="UP000305526"/>
    </source>
</evidence>
<evidence type="ECO:0000256" key="1">
    <source>
        <dbReference type="ARBA" id="ARBA00005028"/>
    </source>
</evidence>
<evidence type="ECO:0000256" key="6">
    <source>
        <dbReference type="PIRSR" id="PIRSR005096-1"/>
    </source>
</evidence>
<dbReference type="InterPro" id="IPR015443">
    <property type="entry name" value="Aldose_1-epimerase"/>
</dbReference>
<dbReference type="EMBL" id="VDGV01000104">
    <property type="protein sequence ID" value="TNG89184.1"/>
    <property type="molecule type" value="Genomic_DNA"/>
</dbReference>
<keyword evidence="3 5" id="KW-0413">Isomerase</keyword>
<evidence type="ECO:0000313" key="10">
    <source>
        <dbReference type="EMBL" id="TNG89184.1"/>
    </source>
</evidence>
<evidence type="ECO:0000256" key="7">
    <source>
        <dbReference type="PIRSR" id="PIRSR005096-2"/>
    </source>
</evidence>
<comment type="catalytic activity">
    <reaction evidence="5">
        <text>alpha-D-glucose = beta-D-glucose</text>
        <dbReference type="Rhea" id="RHEA:10264"/>
        <dbReference type="ChEBI" id="CHEBI:15903"/>
        <dbReference type="ChEBI" id="CHEBI:17925"/>
        <dbReference type="EC" id="5.1.3.3"/>
    </reaction>
</comment>
<comment type="pathway">
    <text evidence="1 5">Carbohydrate metabolism; hexose metabolism.</text>
</comment>
<keyword evidence="4 5" id="KW-0119">Carbohydrate metabolism</keyword>
<dbReference type="Pfam" id="PF01263">
    <property type="entry name" value="Aldose_epim"/>
    <property type="match status" value="1"/>
</dbReference>
<dbReference type="Proteomes" id="UP000305526">
    <property type="component" value="Unassembled WGS sequence"/>
</dbReference>
<evidence type="ECO:0000313" key="11">
    <source>
        <dbReference type="Proteomes" id="UP000294619"/>
    </source>
</evidence>
<evidence type="ECO:0000256" key="5">
    <source>
        <dbReference type="PIRNR" id="PIRNR005096"/>
    </source>
</evidence>
<feature type="binding site" evidence="8">
    <location>
        <begin position="181"/>
        <end position="183"/>
    </location>
    <ligand>
        <name>beta-D-galactose</name>
        <dbReference type="ChEBI" id="CHEBI:27667"/>
    </ligand>
</feature>
<comment type="caution">
    <text evidence="9">The sequence shown here is derived from an EMBL/GenBank/DDBJ whole genome shotgun (WGS) entry which is preliminary data.</text>
</comment>
<feature type="active site" description="Proton donor" evidence="6">
    <location>
        <position position="181"/>
    </location>
</feature>
<dbReference type="Proteomes" id="UP000294619">
    <property type="component" value="Unassembled WGS sequence"/>
</dbReference>
<evidence type="ECO:0000256" key="2">
    <source>
        <dbReference type="ARBA" id="ARBA00006206"/>
    </source>
</evidence>
<reference evidence="9 11" key="1">
    <citation type="submission" date="2019-03" db="EMBL/GenBank/DDBJ databases">
        <title>Genomic Encyclopedia of Type Strains, Phase IV (KMG-IV): sequencing the most valuable type-strain genomes for metagenomic binning, comparative biology and taxonomic classification.</title>
        <authorList>
            <person name="Goeker M."/>
        </authorList>
    </citation>
    <scope>NUCLEOTIDE SEQUENCE [LARGE SCALE GENOMIC DNA]</scope>
    <source>
        <strain evidence="9 11">DSM 28140</strain>
    </source>
</reference>
<sequence>MEALVNNFGVLNGKTVDLITLINNDGMSISVTNYGCILTAIRVKDLNGNIDNVVLSYDSFDKYYEGHPFFGAVVGRFANRIRNGEFKLKGKDYKLEQNEAITGNHIHGGIRGFDKYIWKYDIEKNFESIMIHFHRLSVDGESGYPGNLDVIHTIGLDESNQVHFYFRATTDSTTILNLTNHSYYNLSGLGNGNILGHKLKVYSDFYLPTDDKLLPTGEILKVESTGFDFRNMVKIEENMQKNNGCSIDNTFILKGDLQYDNFKKGIVLYDPNSGRNMEVITTQPGIQIYNGSKLSNKIWIGPSGLKYESFMGICFETQHFPDSPNHTHFPSTCLCPDQIYEEKTIHKFSTVIPSERN</sequence>
<dbReference type="NCBIfam" id="NF008277">
    <property type="entry name" value="PRK11055.1"/>
    <property type="match status" value="1"/>
</dbReference>
<name>A0A4R3YAF4_9PAST</name>